<dbReference type="InterPro" id="IPR007646">
    <property type="entry name" value="RNA_pol_Rpb2_4"/>
</dbReference>
<evidence type="ECO:0000256" key="5">
    <source>
        <dbReference type="ARBA" id="ARBA00022478"/>
    </source>
</evidence>
<dbReference type="Gene3D" id="3.90.1110.10">
    <property type="entry name" value="RNA polymerase Rpb2, domain 2"/>
    <property type="match status" value="1"/>
</dbReference>
<dbReference type="InterPro" id="IPR014724">
    <property type="entry name" value="RNA_pol_RPB2_OB-fold"/>
</dbReference>
<dbReference type="InterPro" id="IPR037033">
    <property type="entry name" value="DNA-dir_RNAP_su2_hyb_sf"/>
</dbReference>
<feature type="domain" description="RNA polymerase Rpb2" evidence="18">
    <location>
        <begin position="52"/>
        <end position="197"/>
    </location>
</feature>
<dbReference type="Gene3D" id="3.90.1800.10">
    <property type="entry name" value="RNA polymerase alpha subunit dimerisation domain"/>
    <property type="match status" value="1"/>
</dbReference>
<sequence length="1101" mass="121733">MADNRALVFDTPNETKWSDVVEIRSALDVRQQIAYTTKVKLYRTSPGGVQLGRTIRVRYHNINSDIPMFILFRALGVDSDKEIVRLVVYDMDDTEMIEMLKPSLEEGLMAIDQPAALDYIREELTITNMNTQASEEAQIAYKLRLVRDWLLKYFLPHVGEDMSAKALFLGHMINKLLQSVLGRRSYDDRDHFANKRINSPGALISFLFSQNFSKKLLKSLEKDMRKNLINYNDSVANLKMANLKIDNVIKPTVLDTGIKWAFATGTWGLKSSGTSNPVGVAQQLSRINHTATTSYKRRVISQIDKSGKSVVPPRKLHMTQWGVMCPSETPDGEGIGIQKNLALTAYITISTDILPVMTALKGELGMRALSGLPTEEIKNSTRVFVNGDWVGIHYDPPTLKLREMRRDGILHIHTGIVWNIAASEIAIQTDGGRVIRPLYIVENNELKITKDIMERLARGELHWNDMLGIGTETTQSEGIKGALIEYLDVAEAETSMIALTPGDLTNNSPKNPVYMNYTHCEIHPSVIFGAVISEVPFLGHNQGLGVYATSYRQRMDTVAHVLHYPQRPLVTTKTAELIGRDLPNGQNAMVPVAIDKASDVGLGELDVDRAHAHAAVSVHVSPDPPAQIIIDSGPVDDVFVPDVDACSHLLVRDEDSVIINKAALDRGMFTTTAFKTTKEDESLSLIPFKTCVYSSRRASLTGSLLAAQERKNQTELQTERFMKPNAHTVTDPSKANFDAIGDDGMPIRGKRVKQGDVLIGKSITLNIGADRVAKFNDVSHKVELGGAGVVDDVRVAINGDGFKFCKVRVRSTRVPEIGDKVQSRHAQKGIIGMILPTEDMPVNADGLSPDIIINPHALPSRMTIGQFLESIMGKVCCVKGFEGDATPFANTNVDDLCRLLGTPVDQGGCGFTEMQKPDGTYLGFGNVYNGTTGERLAAKVFFGPVLYMRSKHMVSDKFHVRNVVQLGLVVDHQNTLVVCLCCVNFFVKDPESRATGPTQSLTRQPPEGRARHGSSRIGEMERDVQIAHGNTRFLKQKFYDDSDHYIVNIDRDTGLLAIGDPDNLTLRDSQRDVKKAAMPFSMKLLTQELASMGIGVRYELG</sequence>
<dbReference type="Pfam" id="PF04565">
    <property type="entry name" value="RNA_pol_Rpb2_3"/>
    <property type="match status" value="1"/>
</dbReference>
<evidence type="ECO:0000256" key="15">
    <source>
        <dbReference type="SAM" id="MobiDB-lite"/>
    </source>
</evidence>
<keyword evidence="23" id="KW-1185">Reference proteome</keyword>
<evidence type="ECO:0000256" key="2">
    <source>
        <dbReference type="ARBA" id="ARBA00004474"/>
    </source>
</evidence>
<protein>
    <recommendedName>
        <fullName evidence="4">DNA-directed RNA polymerase</fullName>
        <ecNumber evidence="4">2.7.7.6</ecNumber>
    </recommendedName>
    <alternativeName>
        <fullName evidence="12">PEP</fullName>
    </alternativeName>
</protein>
<evidence type="ECO:0000256" key="9">
    <source>
        <dbReference type="ARBA" id="ARBA00022833"/>
    </source>
</evidence>
<dbReference type="Pfam" id="PF04560">
    <property type="entry name" value="RNA_pol_Rpb2_7"/>
    <property type="match status" value="1"/>
</dbReference>
<dbReference type="InterPro" id="IPR007641">
    <property type="entry name" value="RNA_pol_Rpb2_7"/>
</dbReference>
<evidence type="ECO:0000256" key="12">
    <source>
        <dbReference type="ARBA" id="ARBA00032782"/>
    </source>
</evidence>
<dbReference type="Pfam" id="PF04561">
    <property type="entry name" value="RNA_pol_Rpb2_2"/>
    <property type="match status" value="1"/>
</dbReference>
<dbReference type="CDD" id="cd00653">
    <property type="entry name" value="RNA_pol_B_RPB2"/>
    <property type="match status" value="1"/>
</dbReference>
<organism evidence="22 23">
    <name type="scientific">Coccomyxa viridis</name>
    <dbReference type="NCBI Taxonomy" id="1274662"/>
    <lineage>
        <taxon>Eukaryota</taxon>
        <taxon>Viridiplantae</taxon>
        <taxon>Chlorophyta</taxon>
        <taxon>core chlorophytes</taxon>
        <taxon>Trebouxiophyceae</taxon>
        <taxon>Trebouxiophyceae incertae sedis</taxon>
        <taxon>Coccomyxaceae</taxon>
        <taxon>Coccomyxa</taxon>
    </lineage>
</organism>
<dbReference type="Gene3D" id="3.90.1070.20">
    <property type="match status" value="1"/>
</dbReference>
<comment type="caution">
    <text evidence="22">The sequence shown here is derived from an EMBL/GenBank/DDBJ whole genome shotgun (WGS) entry which is preliminary data.</text>
</comment>
<feature type="domain" description="RNA polymerase Rpb2" evidence="19">
    <location>
        <begin position="282"/>
        <end position="347"/>
    </location>
</feature>
<evidence type="ECO:0000256" key="11">
    <source>
        <dbReference type="ARBA" id="ARBA00026088"/>
    </source>
</evidence>
<evidence type="ECO:0000256" key="3">
    <source>
        <dbReference type="ARBA" id="ARBA00006835"/>
    </source>
</evidence>
<keyword evidence="8" id="KW-0479">Metal-binding</keyword>
<feature type="domain" description="RNA polymerase Rpb2" evidence="21">
    <location>
        <begin position="483"/>
        <end position="524"/>
    </location>
</feature>
<keyword evidence="10" id="KW-0804">Transcription</keyword>
<comment type="subunit">
    <text evidence="11">In plastids the minimal PEP RNA polymerase catalytic core is composed of four subunits: alpha, beta, beta', and beta''. When a (nuclear-encoded) sigma factor is associated with the core the holoenzyme is formed, which can initiate transcription.</text>
</comment>
<evidence type="ECO:0000259" key="17">
    <source>
        <dbReference type="Pfam" id="PF04560"/>
    </source>
</evidence>
<evidence type="ECO:0000259" key="19">
    <source>
        <dbReference type="Pfam" id="PF04565"/>
    </source>
</evidence>
<evidence type="ECO:0000256" key="8">
    <source>
        <dbReference type="ARBA" id="ARBA00022723"/>
    </source>
</evidence>
<reference evidence="22 23" key="1">
    <citation type="submission" date="2024-06" db="EMBL/GenBank/DDBJ databases">
        <authorList>
            <person name="Kraege A."/>
            <person name="Thomma B."/>
        </authorList>
    </citation>
    <scope>NUCLEOTIDE SEQUENCE [LARGE SCALE GENOMIC DNA]</scope>
</reference>
<comment type="function">
    <text evidence="1">DNA-dependent RNA polymerase catalyzes the transcription of DNA into RNA using the four ribonucleoside triphosphates as substrates.</text>
</comment>
<evidence type="ECO:0000313" key="22">
    <source>
        <dbReference type="EMBL" id="CAL5226297.1"/>
    </source>
</evidence>
<comment type="subcellular location">
    <subcellularLocation>
        <location evidence="2">Plastid</location>
    </subcellularLocation>
</comment>
<dbReference type="PANTHER" id="PTHR20856">
    <property type="entry name" value="DNA-DIRECTED RNA POLYMERASE I SUBUNIT 2"/>
    <property type="match status" value="1"/>
</dbReference>
<dbReference type="EC" id="2.7.7.6" evidence="4"/>
<proteinExistence type="inferred from homology"/>
<feature type="domain" description="RNA polymerase Rpb2" evidence="17">
    <location>
        <begin position="1013"/>
        <end position="1098"/>
    </location>
</feature>
<comment type="similarity">
    <text evidence="3 14">Belongs to the RNA polymerase beta chain family.</text>
</comment>
<dbReference type="SUPFAM" id="SSF64484">
    <property type="entry name" value="beta and beta-prime subunits of DNA dependent RNA-polymerase"/>
    <property type="match status" value="3"/>
</dbReference>
<comment type="catalytic activity">
    <reaction evidence="13">
        <text>RNA(n) + a ribonucleoside 5'-triphosphate = RNA(n+1) + diphosphate</text>
        <dbReference type="Rhea" id="RHEA:21248"/>
        <dbReference type="Rhea" id="RHEA-COMP:14527"/>
        <dbReference type="Rhea" id="RHEA-COMP:17342"/>
        <dbReference type="ChEBI" id="CHEBI:33019"/>
        <dbReference type="ChEBI" id="CHEBI:61557"/>
        <dbReference type="ChEBI" id="CHEBI:140395"/>
        <dbReference type="EC" id="2.7.7.6"/>
    </reaction>
</comment>
<dbReference type="InterPro" id="IPR007645">
    <property type="entry name" value="RNA_pol_Rpb2_3"/>
</dbReference>
<keyword evidence="7" id="KW-0548">Nucleotidyltransferase</keyword>
<evidence type="ECO:0000256" key="1">
    <source>
        <dbReference type="ARBA" id="ARBA00004026"/>
    </source>
</evidence>
<keyword evidence="6" id="KW-0808">Transferase</keyword>
<evidence type="ECO:0000259" key="18">
    <source>
        <dbReference type="Pfam" id="PF04561"/>
    </source>
</evidence>
<keyword evidence="9" id="KW-0862">Zinc</keyword>
<dbReference type="InterPro" id="IPR007647">
    <property type="entry name" value="RNA_pol_Rpb2_5"/>
</dbReference>
<evidence type="ECO:0000256" key="6">
    <source>
        <dbReference type="ARBA" id="ARBA00022679"/>
    </source>
</evidence>
<dbReference type="InterPro" id="IPR015712">
    <property type="entry name" value="DNA-dir_RNA_pol_su2"/>
</dbReference>
<dbReference type="Gene3D" id="2.40.270.10">
    <property type="entry name" value="DNA-directed RNA polymerase, subunit 2, domain 6"/>
    <property type="match status" value="2"/>
</dbReference>
<accession>A0ABP1G3D6</accession>
<evidence type="ECO:0000313" key="23">
    <source>
        <dbReference type="Proteomes" id="UP001497392"/>
    </source>
</evidence>
<evidence type="ECO:0000256" key="13">
    <source>
        <dbReference type="ARBA" id="ARBA00048552"/>
    </source>
</evidence>
<evidence type="ECO:0000256" key="10">
    <source>
        <dbReference type="ARBA" id="ARBA00023163"/>
    </source>
</evidence>
<gene>
    <name evidence="22" type="primary">g9142</name>
    <name evidence="22" type="ORF">VP750_LOCUS8203</name>
</gene>
<dbReference type="InterPro" id="IPR037034">
    <property type="entry name" value="RNA_pol_Rpb2_2_sf"/>
</dbReference>
<evidence type="ECO:0000259" key="16">
    <source>
        <dbReference type="Pfam" id="PF00562"/>
    </source>
</evidence>
<evidence type="ECO:0000256" key="7">
    <source>
        <dbReference type="ARBA" id="ARBA00022695"/>
    </source>
</evidence>
<dbReference type="Gene3D" id="2.40.50.150">
    <property type="match status" value="1"/>
</dbReference>
<evidence type="ECO:0000256" key="4">
    <source>
        <dbReference type="ARBA" id="ARBA00012418"/>
    </source>
</evidence>
<feature type="domain" description="DNA-directed RNA polymerase subunit 2 hybrid-binding" evidence="16">
    <location>
        <begin position="654"/>
        <end position="966"/>
    </location>
</feature>
<dbReference type="EMBL" id="CAXHTA020000016">
    <property type="protein sequence ID" value="CAL5226297.1"/>
    <property type="molecule type" value="Genomic_DNA"/>
</dbReference>
<dbReference type="InterPro" id="IPR007642">
    <property type="entry name" value="RNA_pol_Rpb2_2"/>
</dbReference>
<dbReference type="Pfam" id="PF04566">
    <property type="entry name" value="RNA_pol_Rpb2_4"/>
    <property type="match status" value="1"/>
</dbReference>
<name>A0ABP1G3D6_9CHLO</name>
<dbReference type="Proteomes" id="UP001497392">
    <property type="component" value="Unassembled WGS sequence"/>
</dbReference>
<feature type="domain" description="RNA polymerase Rpb2" evidence="20">
    <location>
        <begin position="383"/>
        <end position="442"/>
    </location>
</feature>
<evidence type="ECO:0000259" key="21">
    <source>
        <dbReference type="Pfam" id="PF04567"/>
    </source>
</evidence>
<evidence type="ECO:0000259" key="20">
    <source>
        <dbReference type="Pfam" id="PF04566"/>
    </source>
</evidence>
<dbReference type="Pfam" id="PF00562">
    <property type="entry name" value="RNA_pol_Rpb2_6"/>
    <property type="match status" value="2"/>
</dbReference>
<feature type="region of interest" description="Disordered" evidence="15">
    <location>
        <begin position="992"/>
        <end position="1016"/>
    </location>
</feature>
<feature type="domain" description="DNA-directed RNA polymerase subunit 2 hybrid-binding" evidence="16">
    <location>
        <begin position="541"/>
        <end position="593"/>
    </location>
</feature>
<evidence type="ECO:0000256" key="14">
    <source>
        <dbReference type="RuleBase" id="RU000434"/>
    </source>
</evidence>
<keyword evidence="5" id="KW-0240">DNA-directed RNA polymerase</keyword>
<dbReference type="Pfam" id="PF04567">
    <property type="entry name" value="RNA_pol_Rpb2_5"/>
    <property type="match status" value="1"/>
</dbReference>
<dbReference type="InterPro" id="IPR007120">
    <property type="entry name" value="DNA-dir_RNAP_su2_dom"/>
</dbReference>